<feature type="compositionally biased region" description="Low complexity" evidence="1">
    <location>
        <begin position="173"/>
        <end position="188"/>
    </location>
</feature>
<comment type="caution">
    <text evidence="2">The sequence shown here is derived from an EMBL/GenBank/DDBJ whole genome shotgun (WGS) entry which is preliminary data.</text>
</comment>
<evidence type="ECO:0000313" key="2">
    <source>
        <dbReference type="EMBL" id="KAL3782729.1"/>
    </source>
</evidence>
<evidence type="ECO:0000313" key="3">
    <source>
        <dbReference type="Proteomes" id="UP001530315"/>
    </source>
</evidence>
<proteinExistence type="predicted"/>
<protein>
    <recommendedName>
        <fullName evidence="4">Prolyl 4-hydroxylase alpha subunit Fe(2+) 2OG dioxygenase domain-containing protein</fullName>
    </recommendedName>
</protein>
<feature type="region of interest" description="Disordered" evidence="1">
    <location>
        <begin position="168"/>
        <end position="188"/>
    </location>
</feature>
<reference evidence="2 3" key="1">
    <citation type="submission" date="2024-10" db="EMBL/GenBank/DDBJ databases">
        <title>Updated reference genomes for cyclostephanoid diatoms.</title>
        <authorList>
            <person name="Roberts W.R."/>
            <person name="Alverson A.J."/>
        </authorList>
    </citation>
    <scope>NUCLEOTIDE SEQUENCE [LARGE SCALE GENOMIC DNA]</scope>
    <source>
        <strain evidence="2 3">AJA276-08</strain>
    </source>
</reference>
<sequence length="411" mass="45771">MTDDDAWPGGRFPPPLRDDISVELPAAIVSRGGGNSYTSEYKLRHDLGQAHYLANILDSTDDRIASAYFRDVVGPAYEAVLEGVPPLDALTSTDGLYAFTNEDITTRGMGDVYNVALYSTTSDEIDPEWRGRANLLDEGLDWDAVQGEWFCEGGGGEMVADHRRREEFASADGTSTTTTRTTKTTKTTTVGTSAPGVVVIDDLLAPGTLSILRDLLLRNTHWFQTKTPLRFGKYVGSYIDDGLHDPIFLQVAREIHQSMPRIMEGHPLRYMWAYKYDSEWEDGINLHADMAAVNVNVWLSADGADLEEEGYGGGMIVYTARPPSDWTFESYNTDTDLVVERLLRPTDFANVTVHHRPNRAVIFDSALFHQTERYRFRSGYENGRINLTFLFGEMRGGEDGACSSTTTTADR</sequence>
<keyword evidence="3" id="KW-1185">Reference proteome</keyword>
<evidence type="ECO:0000256" key="1">
    <source>
        <dbReference type="SAM" id="MobiDB-lite"/>
    </source>
</evidence>
<accession>A0ABD3P5C1</accession>
<name>A0ABD3P5C1_9STRA</name>
<gene>
    <name evidence="2" type="ORF">ACHAW5_006725</name>
</gene>
<organism evidence="2 3">
    <name type="scientific">Stephanodiscus triporus</name>
    <dbReference type="NCBI Taxonomy" id="2934178"/>
    <lineage>
        <taxon>Eukaryota</taxon>
        <taxon>Sar</taxon>
        <taxon>Stramenopiles</taxon>
        <taxon>Ochrophyta</taxon>
        <taxon>Bacillariophyta</taxon>
        <taxon>Coscinodiscophyceae</taxon>
        <taxon>Thalassiosirophycidae</taxon>
        <taxon>Stephanodiscales</taxon>
        <taxon>Stephanodiscaceae</taxon>
        <taxon>Stephanodiscus</taxon>
    </lineage>
</organism>
<dbReference type="EMBL" id="JALLAZ020001002">
    <property type="protein sequence ID" value="KAL3782729.1"/>
    <property type="molecule type" value="Genomic_DNA"/>
</dbReference>
<dbReference type="AlphaFoldDB" id="A0ABD3P5C1"/>
<dbReference type="Proteomes" id="UP001530315">
    <property type="component" value="Unassembled WGS sequence"/>
</dbReference>
<evidence type="ECO:0008006" key="4">
    <source>
        <dbReference type="Google" id="ProtNLM"/>
    </source>
</evidence>